<reference evidence="3" key="1">
    <citation type="submission" date="2020-04" db="EMBL/GenBank/DDBJ databases">
        <authorList>
            <person name="Chiriac C."/>
            <person name="Salcher M."/>
            <person name="Ghai R."/>
            <person name="Kavagutti S V."/>
        </authorList>
    </citation>
    <scope>NUCLEOTIDE SEQUENCE</scope>
</reference>
<dbReference type="HAMAP" id="MF_00984">
    <property type="entry name" value="SSB"/>
    <property type="match status" value="1"/>
</dbReference>
<dbReference type="Pfam" id="PF00436">
    <property type="entry name" value="SSB"/>
    <property type="match status" value="1"/>
</dbReference>
<accession>A0A6J5KKI9</accession>
<sequence length="132" mass="14676">MSNDLNRCEFIGRLGKDPELRYSPGGDAFCNFSIAVGWKSKEKEGAEWVRATAFGKLAEICGQYLKKGSQVYIAGRMTTRKWKNKEGVDQYSTEINVDQMQMLGGKSESDAPPVVKQTVTNIADIDDDSLPF</sequence>
<dbReference type="InterPro" id="IPR011344">
    <property type="entry name" value="ssDNA-bd"/>
</dbReference>
<keyword evidence="1 2" id="KW-0238">DNA-binding</keyword>
<dbReference type="InterPro" id="IPR000424">
    <property type="entry name" value="Primosome_PriB/ssb"/>
</dbReference>
<dbReference type="CDD" id="cd04496">
    <property type="entry name" value="SSB_OBF"/>
    <property type="match status" value="1"/>
</dbReference>
<dbReference type="PANTHER" id="PTHR10302:SF27">
    <property type="entry name" value="SINGLE-STRANDED DNA-BINDING PROTEIN"/>
    <property type="match status" value="1"/>
</dbReference>
<evidence type="ECO:0000256" key="2">
    <source>
        <dbReference type="PIRNR" id="PIRNR002070"/>
    </source>
</evidence>
<dbReference type="InterPro" id="IPR012340">
    <property type="entry name" value="NA-bd_OB-fold"/>
</dbReference>
<dbReference type="GO" id="GO:0006260">
    <property type="term" value="P:DNA replication"/>
    <property type="evidence" value="ECO:0007669"/>
    <property type="project" value="InterPro"/>
</dbReference>
<organism evidence="3">
    <name type="scientific">uncultured Caudovirales phage</name>
    <dbReference type="NCBI Taxonomy" id="2100421"/>
    <lineage>
        <taxon>Viruses</taxon>
        <taxon>Duplodnaviria</taxon>
        <taxon>Heunggongvirae</taxon>
        <taxon>Uroviricota</taxon>
        <taxon>Caudoviricetes</taxon>
        <taxon>Peduoviridae</taxon>
        <taxon>Maltschvirus</taxon>
        <taxon>Maltschvirus maltsch</taxon>
    </lineage>
</organism>
<dbReference type="PANTHER" id="PTHR10302">
    <property type="entry name" value="SINGLE-STRANDED DNA-BINDING PROTEIN"/>
    <property type="match status" value="1"/>
</dbReference>
<dbReference type="GO" id="GO:0003697">
    <property type="term" value="F:single-stranded DNA binding"/>
    <property type="evidence" value="ECO:0007669"/>
    <property type="project" value="InterPro"/>
</dbReference>
<dbReference type="EMBL" id="LR796156">
    <property type="protein sequence ID" value="CAB4121803.1"/>
    <property type="molecule type" value="Genomic_DNA"/>
</dbReference>
<protein>
    <recommendedName>
        <fullName evidence="2">Single-stranded DNA-binding protein</fullName>
    </recommendedName>
</protein>
<proteinExistence type="inferred from homology"/>
<evidence type="ECO:0000313" key="3">
    <source>
        <dbReference type="EMBL" id="CAB4121803.1"/>
    </source>
</evidence>
<dbReference type="SUPFAM" id="SSF50249">
    <property type="entry name" value="Nucleic acid-binding proteins"/>
    <property type="match status" value="1"/>
</dbReference>
<dbReference type="GO" id="GO:0009295">
    <property type="term" value="C:nucleoid"/>
    <property type="evidence" value="ECO:0007669"/>
    <property type="project" value="TreeGrafter"/>
</dbReference>
<dbReference type="NCBIfam" id="TIGR00621">
    <property type="entry name" value="ssb"/>
    <property type="match status" value="1"/>
</dbReference>
<evidence type="ECO:0000256" key="1">
    <source>
        <dbReference type="ARBA" id="ARBA00023125"/>
    </source>
</evidence>
<gene>
    <name evidence="3" type="ORF">UFOVP20_9</name>
</gene>
<dbReference type="PROSITE" id="PS50935">
    <property type="entry name" value="SSB"/>
    <property type="match status" value="1"/>
</dbReference>
<dbReference type="Gene3D" id="2.40.50.140">
    <property type="entry name" value="Nucleic acid-binding proteins"/>
    <property type="match status" value="1"/>
</dbReference>
<name>A0A6J5KKI9_9CAUD</name>
<dbReference type="PIRSF" id="PIRSF002070">
    <property type="entry name" value="SSB"/>
    <property type="match status" value="1"/>
</dbReference>